<dbReference type="CDD" id="cd08195">
    <property type="entry name" value="DHQS"/>
    <property type="match status" value="1"/>
</dbReference>
<keyword evidence="4" id="KW-0479">Metal-binding</keyword>
<comment type="cofactor">
    <cofactor evidence="1">
        <name>NAD(+)</name>
        <dbReference type="ChEBI" id="CHEBI:57540"/>
    </cofactor>
</comment>
<dbReference type="Gene3D" id="3.40.50.1970">
    <property type="match status" value="1"/>
</dbReference>
<evidence type="ECO:0000256" key="3">
    <source>
        <dbReference type="ARBA" id="ARBA00022605"/>
    </source>
</evidence>
<accession>A0A9D1TPH9</accession>
<dbReference type="AlphaFoldDB" id="A0A9D1TPH9"/>
<dbReference type="GO" id="GO:0003856">
    <property type="term" value="F:3-dehydroquinate synthase activity"/>
    <property type="evidence" value="ECO:0007669"/>
    <property type="project" value="TreeGrafter"/>
</dbReference>
<evidence type="ECO:0000256" key="6">
    <source>
        <dbReference type="ARBA" id="ARBA00023141"/>
    </source>
</evidence>
<evidence type="ECO:0000259" key="10">
    <source>
        <dbReference type="Pfam" id="PF24621"/>
    </source>
</evidence>
<comment type="caution">
    <text evidence="11">The sequence shown here is derived from an EMBL/GenBank/DDBJ whole genome shotgun (WGS) entry which is preliminary data.</text>
</comment>
<dbReference type="Pfam" id="PF24621">
    <property type="entry name" value="DHQS_C"/>
    <property type="match status" value="1"/>
</dbReference>
<name>A0A9D1TPH9_9SPIO</name>
<feature type="domain" description="3-dehydroquinate synthase C-terminal" evidence="10">
    <location>
        <begin position="170"/>
        <end position="316"/>
    </location>
</feature>
<reference evidence="11" key="2">
    <citation type="submission" date="2021-04" db="EMBL/GenBank/DDBJ databases">
        <authorList>
            <person name="Gilroy R."/>
        </authorList>
    </citation>
    <scope>NUCLEOTIDE SEQUENCE</scope>
    <source>
        <strain evidence="11">Gambia11-129</strain>
    </source>
</reference>
<keyword evidence="8" id="KW-0170">Cobalt</keyword>
<keyword evidence="3" id="KW-0028">Amino-acid biosynthesis</keyword>
<dbReference type="InterPro" id="IPR050071">
    <property type="entry name" value="Dehydroquinate_synthase"/>
</dbReference>
<evidence type="ECO:0000256" key="2">
    <source>
        <dbReference type="ARBA" id="ARBA00001941"/>
    </source>
</evidence>
<comment type="cofactor">
    <cofactor evidence="2">
        <name>Co(2+)</name>
        <dbReference type="ChEBI" id="CHEBI:48828"/>
    </cofactor>
</comment>
<proteinExistence type="predicted"/>
<evidence type="ECO:0000256" key="5">
    <source>
        <dbReference type="ARBA" id="ARBA00023027"/>
    </source>
</evidence>
<sequence length="354" mass="39631">MEERLSCALATKDTKVLFASDIKDLSHYLSSYGDNVFWIFDTNTRMLFSRLPEKNIVIDSGEENKSMRNLEKIITAALSFGSARDTRLIAFGGGVVLDMAALASSLYMRGTRLTLVPTTLLSMVDASIGGKTAIDYAGAKNIIGTFYPADEVIISADVLRSLPEREYKCGLGEVIKHAFLSDDLSLYNFLIDNRDEILSRDKDKIRKMIYLSLEIKKYYIEQDPQEKKGIRSYLNFGHTFGHALESISSFKISHGEAVVWGMRAALDAGRALKITEQECYEKAVKLMNSYGYNTERKIGRGEWLSYAEAISRDKKKSGGSVKFVLLKNFGSLILTPLEKNTIQEAVLQSAIIKF</sequence>
<evidence type="ECO:0000256" key="1">
    <source>
        <dbReference type="ARBA" id="ARBA00001911"/>
    </source>
</evidence>
<evidence type="ECO:0000313" key="12">
    <source>
        <dbReference type="Proteomes" id="UP000823936"/>
    </source>
</evidence>
<reference evidence="11" key="1">
    <citation type="journal article" date="2021" name="PeerJ">
        <title>Extensive microbial diversity within the chicken gut microbiome revealed by metagenomics and culture.</title>
        <authorList>
            <person name="Gilroy R."/>
            <person name="Ravi A."/>
            <person name="Getino M."/>
            <person name="Pursley I."/>
            <person name="Horton D.L."/>
            <person name="Alikhan N.F."/>
            <person name="Baker D."/>
            <person name="Gharbi K."/>
            <person name="Hall N."/>
            <person name="Watson M."/>
            <person name="Adriaenssens E.M."/>
            <person name="Foster-Nyarko E."/>
            <person name="Jarju S."/>
            <person name="Secka A."/>
            <person name="Antonio M."/>
            <person name="Oren A."/>
            <person name="Chaudhuri R.R."/>
            <person name="La Ragione R."/>
            <person name="Hildebrand F."/>
            <person name="Pallen M.J."/>
        </authorList>
    </citation>
    <scope>NUCLEOTIDE SEQUENCE</scope>
    <source>
        <strain evidence="11">Gambia11-129</strain>
    </source>
</reference>
<keyword evidence="7" id="KW-0456">Lyase</keyword>
<dbReference type="PANTHER" id="PTHR43622:SF7">
    <property type="entry name" value="3-DEHYDROQUINATE SYNTHASE, CHLOROPLASTIC"/>
    <property type="match status" value="1"/>
</dbReference>
<protein>
    <submittedName>
        <fullName evidence="11">3-dehydroquinate synthase</fullName>
    </submittedName>
</protein>
<evidence type="ECO:0000256" key="8">
    <source>
        <dbReference type="ARBA" id="ARBA00023285"/>
    </source>
</evidence>
<evidence type="ECO:0000256" key="7">
    <source>
        <dbReference type="ARBA" id="ARBA00023239"/>
    </source>
</evidence>
<dbReference type="PIRSF" id="PIRSF001455">
    <property type="entry name" value="DHQ_synth"/>
    <property type="match status" value="1"/>
</dbReference>
<evidence type="ECO:0000259" key="9">
    <source>
        <dbReference type="Pfam" id="PF01761"/>
    </source>
</evidence>
<dbReference type="SUPFAM" id="SSF56796">
    <property type="entry name" value="Dehydroquinate synthase-like"/>
    <property type="match status" value="1"/>
</dbReference>
<keyword evidence="6" id="KW-0057">Aromatic amino acid biosynthesis</keyword>
<dbReference type="PANTHER" id="PTHR43622">
    <property type="entry name" value="3-DEHYDROQUINATE SYNTHASE"/>
    <property type="match status" value="1"/>
</dbReference>
<dbReference type="Gene3D" id="1.20.1090.10">
    <property type="entry name" value="Dehydroquinate synthase-like - alpha domain"/>
    <property type="match status" value="1"/>
</dbReference>
<dbReference type="EMBL" id="DXHU01000023">
    <property type="protein sequence ID" value="HIV99450.1"/>
    <property type="molecule type" value="Genomic_DNA"/>
</dbReference>
<dbReference type="Pfam" id="PF01761">
    <property type="entry name" value="DHQ_synthase"/>
    <property type="match status" value="1"/>
</dbReference>
<dbReference type="GO" id="GO:0009073">
    <property type="term" value="P:aromatic amino acid family biosynthetic process"/>
    <property type="evidence" value="ECO:0007669"/>
    <property type="project" value="UniProtKB-KW"/>
</dbReference>
<dbReference type="GO" id="GO:0008652">
    <property type="term" value="P:amino acid biosynthetic process"/>
    <property type="evidence" value="ECO:0007669"/>
    <property type="project" value="UniProtKB-KW"/>
</dbReference>
<dbReference type="InterPro" id="IPR056179">
    <property type="entry name" value="DHQS_C"/>
</dbReference>
<organism evidence="11 12">
    <name type="scientific">Candidatus Ornithospirochaeta avicola</name>
    <dbReference type="NCBI Taxonomy" id="2840896"/>
    <lineage>
        <taxon>Bacteria</taxon>
        <taxon>Pseudomonadati</taxon>
        <taxon>Spirochaetota</taxon>
        <taxon>Spirochaetia</taxon>
        <taxon>Spirochaetales</taxon>
        <taxon>Spirochaetaceae</taxon>
        <taxon>Spirochaetaceae incertae sedis</taxon>
        <taxon>Candidatus Ornithospirochaeta</taxon>
    </lineage>
</organism>
<dbReference type="InterPro" id="IPR030960">
    <property type="entry name" value="DHQS/DOIS_N"/>
</dbReference>
<dbReference type="Proteomes" id="UP000823936">
    <property type="component" value="Unassembled WGS sequence"/>
</dbReference>
<evidence type="ECO:0000313" key="11">
    <source>
        <dbReference type="EMBL" id="HIV99450.1"/>
    </source>
</evidence>
<feature type="domain" description="3-dehydroquinate synthase N-terminal" evidence="9">
    <location>
        <begin position="56"/>
        <end position="168"/>
    </location>
</feature>
<dbReference type="GO" id="GO:0046872">
    <property type="term" value="F:metal ion binding"/>
    <property type="evidence" value="ECO:0007669"/>
    <property type="project" value="UniProtKB-KW"/>
</dbReference>
<dbReference type="InterPro" id="IPR030963">
    <property type="entry name" value="DHQ_synth_fam"/>
</dbReference>
<gene>
    <name evidence="11" type="ORF">IAB12_06725</name>
</gene>
<evidence type="ECO:0000256" key="4">
    <source>
        <dbReference type="ARBA" id="ARBA00022723"/>
    </source>
</evidence>
<keyword evidence="5" id="KW-0520">NAD</keyword>